<dbReference type="Proteomes" id="UP000274391">
    <property type="component" value="Unassembled WGS sequence"/>
</dbReference>
<reference evidence="1 2" key="1">
    <citation type="submission" date="2018-11" db="EMBL/GenBank/DDBJ databases">
        <title>YIM 102482-1 draft genome.</title>
        <authorList>
            <person name="Li G."/>
            <person name="Jiang Y."/>
        </authorList>
    </citation>
    <scope>NUCLEOTIDE SEQUENCE [LARGE SCALE GENOMIC DNA]</scope>
    <source>
        <strain evidence="1 2">YIM 102482-1</strain>
    </source>
</reference>
<dbReference type="Pfam" id="PF09720">
    <property type="entry name" value="Unstab_antitox"/>
    <property type="match status" value="1"/>
</dbReference>
<organism evidence="1 2">
    <name type="scientific">Gulosibacter macacae</name>
    <dbReference type="NCBI Taxonomy" id="2488791"/>
    <lineage>
        <taxon>Bacteria</taxon>
        <taxon>Bacillati</taxon>
        <taxon>Actinomycetota</taxon>
        <taxon>Actinomycetes</taxon>
        <taxon>Micrococcales</taxon>
        <taxon>Microbacteriaceae</taxon>
        <taxon>Gulosibacter</taxon>
    </lineage>
</organism>
<evidence type="ECO:0000313" key="2">
    <source>
        <dbReference type="Proteomes" id="UP000274391"/>
    </source>
</evidence>
<dbReference type="EMBL" id="RQVS01000005">
    <property type="protein sequence ID" value="RRJ87186.1"/>
    <property type="molecule type" value="Genomic_DNA"/>
</dbReference>
<gene>
    <name evidence="1" type="ORF">EG850_05020</name>
</gene>
<accession>A0A3P3VZY5</accession>
<dbReference type="OrthoDB" id="8912983at2"/>
<sequence length="86" mass="9576">MGMSMNVAEVEQALLALDEHDRAAVIHRGLRSLDAEDANADQAEVDAAWRVELRRRIDDIESGKVELLDVDESHAQLRAELAARRA</sequence>
<proteinExistence type="predicted"/>
<evidence type="ECO:0000313" key="1">
    <source>
        <dbReference type="EMBL" id="RRJ87186.1"/>
    </source>
</evidence>
<protein>
    <submittedName>
        <fullName evidence="1">Addiction module protein</fullName>
    </submittedName>
</protein>
<dbReference type="InterPro" id="IPR013406">
    <property type="entry name" value="CHP02574_addiction_mod"/>
</dbReference>
<dbReference type="AlphaFoldDB" id="A0A3P3VZY5"/>
<name>A0A3P3VZY5_9MICO</name>
<comment type="caution">
    <text evidence="1">The sequence shown here is derived from an EMBL/GenBank/DDBJ whole genome shotgun (WGS) entry which is preliminary data.</text>
</comment>
<keyword evidence="2" id="KW-1185">Reference proteome</keyword>